<accession>A0A0N8K021</accession>
<feature type="domain" description="Ig-like" evidence="11">
    <location>
        <begin position="586"/>
        <end position="670"/>
    </location>
</feature>
<dbReference type="GO" id="GO:0016020">
    <property type="term" value="C:membrane"/>
    <property type="evidence" value="ECO:0007669"/>
    <property type="project" value="InterPro"/>
</dbReference>
<dbReference type="InterPro" id="IPR003598">
    <property type="entry name" value="Ig_sub2"/>
</dbReference>
<evidence type="ECO:0000313" key="12">
    <source>
        <dbReference type="EMBL" id="KPP70921.1"/>
    </source>
</evidence>
<name>A0A0N8K021_SCLFO</name>
<keyword evidence="1" id="KW-0732">Signal</keyword>
<evidence type="ECO:0000256" key="5">
    <source>
        <dbReference type="ARBA" id="ARBA00023180"/>
    </source>
</evidence>
<gene>
    <name evidence="12" type="ORF">Z043_110211</name>
</gene>
<dbReference type="PROSITE" id="PS50835">
    <property type="entry name" value="IG_LIKE"/>
    <property type="match status" value="3"/>
</dbReference>
<dbReference type="Proteomes" id="UP000034805">
    <property type="component" value="Unassembled WGS sequence"/>
</dbReference>
<comment type="function">
    <text evidence="6">Binds to extracellular matrix proteins. Binds to pathogen-associated molecular patterns (PAMPs) present on the cell walls of Gram-positive and Gram-negative bacteria and fungi, behaving as a pattern recognition receptor (PRR). Induces bacterial and fungal aggregation and subsequent inhibition of PAMP-induced cytokine release. Does not possess intrinsic bactericidal activity. May play a role in the innate defense and homeostasis of certain epithelial surfaces.</text>
</comment>
<evidence type="ECO:0000256" key="4">
    <source>
        <dbReference type="ARBA" id="ARBA00023170"/>
    </source>
</evidence>
<evidence type="ECO:0000259" key="10">
    <source>
        <dbReference type="PROSITE" id="PS50287"/>
    </source>
</evidence>
<dbReference type="PRINTS" id="PR00258">
    <property type="entry name" value="SPERACTRCPTR"/>
</dbReference>
<evidence type="ECO:0000256" key="2">
    <source>
        <dbReference type="ARBA" id="ARBA00022737"/>
    </source>
</evidence>
<evidence type="ECO:0000256" key="6">
    <source>
        <dbReference type="ARBA" id="ARBA00058074"/>
    </source>
</evidence>
<dbReference type="SMART" id="SM00202">
    <property type="entry name" value="SR"/>
    <property type="match status" value="2"/>
</dbReference>
<dbReference type="PANTHER" id="PTHR46013:SF8">
    <property type="entry name" value="B-CELL RECEPTOR CD22-RELATED"/>
    <property type="match status" value="1"/>
</dbReference>
<dbReference type="Gene3D" id="3.10.250.10">
    <property type="entry name" value="SRCR-like domain"/>
    <property type="match status" value="2"/>
</dbReference>
<dbReference type="EMBL" id="JARO02003228">
    <property type="protein sequence ID" value="KPP70921.1"/>
    <property type="molecule type" value="Genomic_DNA"/>
</dbReference>
<organism evidence="12 13">
    <name type="scientific">Scleropages formosus</name>
    <name type="common">Asian bonytongue</name>
    <name type="synonym">Osteoglossum formosum</name>
    <dbReference type="NCBI Taxonomy" id="113540"/>
    <lineage>
        <taxon>Eukaryota</taxon>
        <taxon>Metazoa</taxon>
        <taxon>Chordata</taxon>
        <taxon>Craniata</taxon>
        <taxon>Vertebrata</taxon>
        <taxon>Euteleostomi</taxon>
        <taxon>Actinopterygii</taxon>
        <taxon>Neopterygii</taxon>
        <taxon>Teleostei</taxon>
        <taxon>Osteoglossocephala</taxon>
        <taxon>Osteoglossomorpha</taxon>
        <taxon>Osteoglossiformes</taxon>
        <taxon>Osteoglossidae</taxon>
        <taxon>Scleropages</taxon>
    </lineage>
</organism>
<feature type="disulfide bond" evidence="9">
    <location>
        <begin position="28"/>
        <end position="92"/>
    </location>
</feature>
<keyword evidence="2" id="KW-0677">Repeat</keyword>
<dbReference type="SMART" id="SM00408">
    <property type="entry name" value="IGc2"/>
    <property type="match status" value="4"/>
</dbReference>
<keyword evidence="4 12" id="KW-0675">Receptor</keyword>
<evidence type="ECO:0000259" key="11">
    <source>
        <dbReference type="PROSITE" id="PS50835"/>
    </source>
</evidence>
<keyword evidence="3 9" id="KW-1015">Disulfide bond</keyword>
<feature type="disulfide bond" evidence="9">
    <location>
        <begin position="132"/>
        <end position="196"/>
    </location>
</feature>
<dbReference type="PANTHER" id="PTHR46013">
    <property type="entry name" value="VASCULAR CELL ADHESION MOLECULE 1"/>
    <property type="match status" value="1"/>
</dbReference>
<dbReference type="SUPFAM" id="SSF48726">
    <property type="entry name" value="Immunoglobulin"/>
    <property type="match status" value="5"/>
</dbReference>
<dbReference type="Pfam" id="PF00530">
    <property type="entry name" value="SRCR"/>
    <property type="match status" value="2"/>
</dbReference>
<sequence>VDVRLVNGPDRCSGRVEIQLSGIWGTVCGDSWDMMTANVVCRMLGCGGVKDASGSAHFGRGQDPIWLEDLWCSGSEASLLDCRYSGLLSHNCNHDRDAGVICSGVDVRLVNGSNYCSGRLEVQLSGQWGTVCDNSWDMSDANVVCRMLGCGEAKKTSGSTHFGNSKGPVWLDEVQCFGSETSLQECHHGVLLPINCNPGKLVSVACNGIEANKWTVSLPTDRLCVWSGTSAILSCKYDYPYGYGIRRVMWFRHTAEGKREYVFHTDLSVVSPSFMGRTRYSGTYKTCTLQISSVRSTDGGEYYFRFETDRLGGQWTSTDAITLSVTVLQVQVHPARQGNLFASGETVYLGCEARGCAAPGNQFILYRNTVKLGSVESVTIHNFDTGHSGTYKCHLASLPQVHSPDAPRQTTVVISPQGAIMEGSSVTLTCSSNADPAVESYSWFKDQAGWSLPDSFKPQLQLWSTRPSDWGEYYCVARNSLGSQKSPPVLLNITHAPRNTAVLIDPPGDVMEGSSATLICSSSANPPVMKYTWFVIAATQSLERGSTQNLTFLNVRAHHGGQYYCRVWNKYGHETSAALTLAVLNTSVSAWPSSEIEAGSSVTLICNSSANPAVENYTWFRINDADSWETRSGPSYTIIGITHREGGQYYCEARNKLGAHSSPVLTVRVRGR</sequence>
<dbReference type="AlphaFoldDB" id="A0A0N8K021"/>
<feature type="domain" description="SRCR" evidence="10">
    <location>
        <begin position="107"/>
        <end position="207"/>
    </location>
</feature>
<dbReference type="InterPro" id="IPR001190">
    <property type="entry name" value="SRCR"/>
</dbReference>
<reference evidence="12 13" key="1">
    <citation type="submission" date="2015-08" db="EMBL/GenBank/DDBJ databases">
        <title>The genome of the Asian arowana (Scleropages formosus).</title>
        <authorList>
            <person name="Tan M.H."/>
            <person name="Gan H.M."/>
            <person name="Croft L.J."/>
            <person name="Austin C.M."/>
        </authorList>
    </citation>
    <scope>NUCLEOTIDE SEQUENCE [LARGE SCALE GENOMIC DNA]</scope>
    <source>
        <strain evidence="12">Aro1</strain>
    </source>
</reference>
<dbReference type="InterPro" id="IPR003599">
    <property type="entry name" value="Ig_sub"/>
</dbReference>
<dbReference type="PROSITE" id="PS00420">
    <property type="entry name" value="SRCR_1"/>
    <property type="match status" value="2"/>
</dbReference>
<evidence type="ECO:0000256" key="8">
    <source>
        <dbReference type="ARBA" id="ARBA00069168"/>
    </source>
</evidence>
<feature type="disulfide bond" evidence="9">
    <location>
        <begin position="176"/>
        <end position="186"/>
    </location>
</feature>
<dbReference type="FunFam" id="3.10.250.10:FF:000007">
    <property type="entry name" value="Soluble scavenger receptor cysteine-rich domain-containing protein SSC5D"/>
    <property type="match status" value="1"/>
</dbReference>
<evidence type="ECO:0000256" key="1">
    <source>
        <dbReference type="ARBA" id="ARBA00022729"/>
    </source>
</evidence>
<feature type="domain" description="Ig-like" evidence="11">
    <location>
        <begin position="407"/>
        <end position="494"/>
    </location>
</feature>
<dbReference type="Gene3D" id="2.60.40.10">
    <property type="entry name" value="Immunoglobulins"/>
    <property type="match status" value="5"/>
</dbReference>
<dbReference type="PROSITE" id="PS50287">
    <property type="entry name" value="SRCR_2"/>
    <property type="match status" value="2"/>
</dbReference>
<dbReference type="InterPro" id="IPR036772">
    <property type="entry name" value="SRCR-like_dom_sf"/>
</dbReference>
<dbReference type="SUPFAM" id="SSF56487">
    <property type="entry name" value="SRCR-like"/>
    <property type="match status" value="2"/>
</dbReference>
<comment type="subunit">
    <text evidence="7">Interacts with LGALS1 and laminin.</text>
</comment>
<feature type="non-terminal residue" evidence="12">
    <location>
        <position position="1"/>
    </location>
</feature>
<feature type="disulfide bond" evidence="9">
    <location>
        <begin position="72"/>
        <end position="82"/>
    </location>
</feature>
<comment type="caution">
    <text evidence="12">The sequence shown here is derived from an EMBL/GenBank/DDBJ whole genome shotgun (WGS) entry which is preliminary data.</text>
</comment>
<protein>
    <recommendedName>
        <fullName evidence="8">Soluble scavenger receptor cysteine-rich domain-containing protein SSC5D</fullName>
    </recommendedName>
</protein>
<dbReference type="InterPro" id="IPR036179">
    <property type="entry name" value="Ig-like_dom_sf"/>
</dbReference>
<evidence type="ECO:0000256" key="7">
    <source>
        <dbReference type="ARBA" id="ARBA00064153"/>
    </source>
</evidence>
<dbReference type="STRING" id="113540.ENSSFOP00015004328"/>
<dbReference type="InterPro" id="IPR013783">
    <property type="entry name" value="Ig-like_fold"/>
</dbReference>
<feature type="disulfide bond" evidence="9">
    <location>
        <begin position="41"/>
        <end position="102"/>
    </location>
</feature>
<feature type="domain" description="SRCR" evidence="10">
    <location>
        <begin position="3"/>
        <end position="103"/>
    </location>
</feature>
<evidence type="ECO:0000256" key="3">
    <source>
        <dbReference type="ARBA" id="ARBA00023157"/>
    </source>
</evidence>
<dbReference type="SMART" id="SM00409">
    <property type="entry name" value="IG"/>
    <property type="match status" value="5"/>
</dbReference>
<evidence type="ECO:0000313" key="13">
    <source>
        <dbReference type="Proteomes" id="UP000034805"/>
    </source>
</evidence>
<dbReference type="InterPro" id="IPR007110">
    <property type="entry name" value="Ig-like_dom"/>
</dbReference>
<dbReference type="Pfam" id="PF13895">
    <property type="entry name" value="Ig_2"/>
    <property type="match status" value="1"/>
</dbReference>
<feature type="domain" description="Ig-like" evidence="11">
    <location>
        <begin position="497"/>
        <end position="580"/>
    </location>
</feature>
<proteinExistence type="predicted"/>
<evidence type="ECO:0000256" key="9">
    <source>
        <dbReference type="PROSITE-ProRule" id="PRU00196"/>
    </source>
</evidence>
<feature type="disulfide bond" evidence="9">
    <location>
        <begin position="145"/>
        <end position="206"/>
    </location>
</feature>
<keyword evidence="5" id="KW-0325">Glycoprotein</keyword>
<dbReference type="Pfam" id="PF13927">
    <property type="entry name" value="Ig_3"/>
    <property type="match status" value="2"/>
</dbReference>
<dbReference type="FunFam" id="3.10.250.10:FF:000005">
    <property type="entry name" value="Neurotrypsin isoform A"/>
    <property type="match status" value="1"/>
</dbReference>